<reference evidence="7" key="1">
    <citation type="journal article" date="2014" name="Science">
        <title>The coffee genome provides insight into the convergent evolution of caffeine biosynthesis.</title>
        <authorList>
            <person name="Denoeud F."/>
            <person name="Carretero-Paulet L."/>
            <person name="Dereeper A."/>
            <person name="Droc G."/>
            <person name="Guyot R."/>
            <person name="Pietrella M."/>
            <person name="Zheng C."/>
            <person name="Alberti A."/>
            <person name="Anthony F."/>
            <person name="Aprea G."/>
            <person name="Aury J.M."/>
            <person name="Bento P."/>
            <person name="Bernard M."/>
            <person name="Bocs S."/>
            <person name="Campa C."/>
            <person name="Cenci A."/>
            <person name="Combes M.C."/>
            <person name="Crouzillat D."/>
            <person name="Da Silva C."/>
            <person name="Daddiego L."/>
            <person name="De Bellis F."/>
            <person name="Dussert S."/>
            <person name="Garsmeur O."/>
            <person name="Gayraud T."/>
            <person name="Guignon V."/>
            <person name="Jahn K."/>
            <person name="Jamilloux V."/>
            <person name="Joet T."/>
            <person name="Labadie K."/>
            <person name="Lan T."/>
            <person name="Leclercq J."/>
            <person name="Lepelley M."/>
            <person name="Leroy T."/>
            <person name="Li L.T."/>
            <person name="Librado P."/>
            <person name="Lopez L."/>
            <person name="Munoz A."/>
            <person name="Noel B."/>
            <person name="Pallavicini A."/>
            <person name="Perrotta G."/>
            <person name="Poncet V."/>
            <person name="Pot D."/>
            <person name="Priyono X."/>
            <person name="Rigoreau M."/>
            <person name="Rouard M."/>
            <person name="Rozas J."/>
            <person name="Tranchant-Dubreuil C."/>
            <person name="VanBuren R."/>
            <person name="Zhang Q."/>
            <person name="Andrade A.C."/>
            <person name="Argout X."/>
            <person name="Bertrand B."/>
            <person name="de Kochko A."/>
            <person name="Graziosi G."/>
            <person name="Henry R.J."/>
            <person name="Jayarama X."/>
            <person name="Ming R."/>
            <person name="Nagai C."/>
            <person name="Rounsley S."/>
            <person name="Sankoff D."/>
            <person name="Giuliano G."/>
            <person name="Albert V.A."/>
            <person name="Wincker P."/>
            <person name="Lashermes P."/>
        </authorList>
    </citation>
    <scope>NUCLEOTIDE SEQUENCE [LARGE SCALE GENOMIC DNA]</scope>
    <source>
        <strain evidence="7">cv. DH200-94</strain>
    </source>
</reference>
<dbReference type="AlphaFoldDB" id="A0A068TWK0"/>
<dbReference type="OrthoDB" id="1728340at2759"/>
<dbReference type="InterPro" id="IPR037185">
    <property type="entry name" value="EmrE-like"/>
</dbReference>
<proteinExistence type="predicted"/>
<dbReference type="STRING" id="49390.A0A068TWK0"/>
<dbReference type="Proteomes" id="UP000295252">
    <property type="component" value="Chromosome III"/>
</dbReference>
<dbReference type="InterPro" id="IPR030184">
    <property type="entry name" value="WAT1-related"/>
</dbReference>
<evidence type="ECO:0000313" key="7">
    <source>
        <dbReference type="Proteomes" id="UP000295252"/>
    </source>
</evidence>
<dbReference type="SUPFAM" id="SSF103481">
    <property type="entry name" value="Multidrug resistance efflux transporter EmrE"/>
    <property type="match status" value="1"/>
</dbReference>
<accession>A0A068TWK0</accession>
<dbReference type="GO" id="GO:0016020">
    <property type="term" value="C:membrane"/>
    <property type="evidence" value="ECO:0007669"/>
    <property type="project" value="InterPro"/>
</dbReference>
<evidence type="ECO:0000313" key="6">
    <source>
        <dbReference type="EMBL" id="CDP00626.1"/>
    </source>
</evidence>
<comment type="subcellular location">
    <subcellularLocation>
        <location evidence="1">Membrane</location>
        <topology evidence="1">Multi-pass membrane protein</topology>
    </subcellularLocation>
</comment>
<evidence type="ECO:0008006" key="8">
    <source>
        <dbReference type="Google" id="ProtNLM"/>
    </source>
</evidence>
<evidence type="ECO:0000256" key="1">
    <source>
        <dbReference type="ARBA" id="ARBA00004141"/>
    </source>
</evidence>
<name>A0A068TWK0_COFCA</name>
<evidence type="ECO:0000256" key="2">
    <source>
        <dbReference type="ARBA" id="ARBA00022692"/>
    </source>
</evidence>
<dbReference type="OMA" id="ANDFRTH"/>
<feature type="transmembrane region" description="Helical" evidence="5">
    <location>
        <begin position="38"/>
        <end position="57"/>
    </location>
</feature>
<dbReference type="PANTHER" id="PTHR31218">
    <property type="entry name" value="WAT1-RELATED PROTEIN"/>
    <property type="match status" value="1"/>
</dbReference>
<dbReference type="GO" id="GO:0022857">
    <property type="term" value="F:transmembrane transporter activity"/>
    <property type="evidence" value="ECO:0007669"/>
    <property type="project" value="InterPro"/>
</dbReference>
<protein>
    <recommendedName>
        <fullName evidence="8">WAT1-related protein</fullName>
    </recommendedName>
</protein>
<keyword evidence="2 5" id="KW-0812">Transmembrane</keyword>
<dbReference type="PhylomeDB" id="A0A068TWK0"/>
<sequence>MSWCVKERGPVFTSAFSPLIQVFVIIFDASLLHEQIGLGSILGSILVVIGMYTLLWGKGNEIDLHKNVPPANQEKDGDCDRTLPVTAPTAVSATNSVPVTTPTAVSSTNSA</sequence>
<evidence type="ECO:0000256" key="5">
    <source>
        <dbReference type="SAM" id="Phobius"/>
    </source>
</evidence>
<dbReference type="EMBL" id="HG739089">
    <property type="protein sequence ID" value="CDP00626.1"/>
    <property type="molecule type" value="Genomic_DNA"/>
</dbReference>
<evidence type="ECO:0000256" key="3">
    <source>
        <dbReference type="ARBA" id="ARBA00022989"/>
    </source>
</evidence>
<dbReference type="InParanoid" id="A0A068TWK0"/>
<dbReference type="Gramene" id="CDP00626">
    <property type="protein sequence ID" value="CDP00626"/>
    <property type="gene ID" value="GSCOC_T00032627001"/>
</dbReference>
<gene>
    <name evidence="6" type="ORF">GSCOC_T00032627001</name>
</gene>
<organism evidence="6 7">
    <name type="scientific">Coffea canephora</name>
    <name type="common">Robusta coffee</name>
    <dbReference type="NCBI Taxonomy" id="49390"/>
    <lineage>
        <taxon>Eukaryota</taxon>
        <taxon>Viridiplantae</taxon>
        <taxon>Streptophyta</taxon>
        <taxon>Embryophyta</taxon>
        <taxon>Tracheophyta</taxon>
        <taxon>Spermatophyta</taxon>
        <taxon>Magnoliopsida</taxon>
        <taxon>eudicotyledons</taxon>
        <taxon>Gunneridae</taxon>
        <taxon>Pentapetalae</taxon>
        <taxon>asterids</taxon>
        <taxon>lamiids</taxon>
        <taxon>Gentianales</taxon>
        <taxon>Rubiaceae</taxon>
        <taxon>Ixoroideae</taxon>
        <taxon>Gardenieae complex</taxon>
        <taxon>Bertiereae - Coffeeae clade</taxon>
        <taxon>Coffeeae</taxon>
        <taxon>Coffea</taxon>
    </lineage>
</organism>
<feature type="transmembrane region" description="Helical" evidence="5">
    <location>
        <begin position="12"/>
        <end position="32"/>
    </location>
</feature>
<keyword evidence="3 5" id="KW-1133">Transmembrane helix</keyword>
<keyword evidence="4 5" id="KW-0472">Membrane</keyword>
<evidence type="ECO:0000256" key="4">
    <source>
        <dbReference type="ARBA" id="ARBA00023136"/>
    </source>
</evidence>
<keyword evidence="7" id="KW-1185">Reference proteome</keyword>